<feature type="domain" description="ABC-type glycine betaine transport system substrate-binding" evidence="2">
    <location>
        <begin position="36"/>
        <end position="316"/>
    </location>
</feature>
<organism evidence="3 4">
    <name type="scientific">Pontibacillus marinus BH030004 = DSM 16465</name>
    <dbReference type="NCBI Taxonomy" id="1385511"/>
    <lineage>
        <taxon>Bacteria</taxon>
        <taxon>Bacillati</taxon>
        <taxon>Bacillota</taxon>
        <taxon>Bacilli</taxon>
        <taxon>Bacillales</taxon>
        <taxon>Bacillaceae</taxon>
        <taxon>Pontibacillus</taxon>
    </lineage>
</organism>
<sequence>MKKILMMLSFMVLVVLTACGGSENVSGENGEEKKLDKIVFADAGWDSIRVHNAIAANVFEHGYGYETSVTNGSSAATLTGLREGDINVYMEVWTDNMKKVYGEAIESGDIKKLSTNFDDNKQGLWVPTYVIEGDQERGIEPMAPDLKTMKDLEKYKNVFQDPEDPSKGRIVGAPSGWLLSEYLDTKVDTYGLREEYNYFRPGSDSAIITSLAAAYEDGKPWVGYYWSPSWVTSMYDLTLLEEPEFNEETWEKNKGTEFPPNDVVVAVHKDFPEQAPELTKFLEQYETSSALTGETLVYMKENEASAEEAAVWWMKKHEDLWTKWLPEDVAKKVKEGIK</sequence>
<evidence type="ECO:0000313" key="3">
    <source>
        <dbReference type="EMBL" id="KGX83972.1"/>
    </source>
</evidence>
<name>A0A0A5HK38_9BACI</name>
<feature type="signal peptide" evidence="1">
    <location>
        <begin position="1"/>
        <end position="20"/>
    </location>
</feature>
<feature type="chain" id="PRO_5039583084" evidence="1">
    <location>
        <begin position="21"/>
        <end position="338"/>
    </location>
</feature>
<evidence type="ECO:0000313" key="4">
    <source>
        <dbReference type="Proteomes" id="UP000030403"/>
    </source>
</evidence>
<reference evidence="3 4" key="1">
    <citation type="submission" date="2013-08" db="EMBL/GenBank/DDBJ databases">
        <authorList>
            <person name="Huang J."/>
            <person name="Wang G."/>
        </authorList>
    </citation>
    <scope>NUCLEOTIDE SEQUENCE [LARGE SCALE GENOMIC DNA]</scope>
    <source>
        <strain evidence="3 4">BH030004</strain>
    </source>
</reference>
<dbReference type="EMBL" id="AVPF01000072">
    <property type="protein sequence ID" value="KGX83972.1"/>
    <property type="molecule type" value="Genomic_DNA"/>
</dbReference>
<dbReference type="STRING" id="1385511.GCA_000425225_03715"/>
<accession>A0A0A5HK38</accession>
<evidence type="ECO:0000259" key="2">
    <source>
        <dbReference type="Pfam" id="PF04069"/>
    </source>
</evidence>
<gene>
    <name evidence="3" type="ORF">N783_20175</name>
</gene>
<dbReference type="PROSITE" id="PS51257">
    <property type="entry name" value="PROKAR_LIPOPROTEIN"/>
    <property type="match status" value="1"/>
</dbReference>
<dbReference type="RefSeq" id="WP_027447243.1">
    <property type="nucleotide sequence ID" value="NZ_AULJ01000054.1"/>
</dbReference>
<dbReference type="SUPFAM" id="SSF53850">
    <property type="entry name" value="Periplasmic binding protein-like II"/>
    <property type="match status" value="1"/>
</dbReference>
<protein>
    <submittedName>
        <fullName evidence="3">ABC transporter substrate-binding protein</fullName>
    </submittedName>
</protein>
<keyword evidence="1" id="KW-0732">Signal</keyword>
<proteinExistence type="predicted"/>
<keyword evidence="4" id="KW-1185">Reference proteome</keyword>
<dbReference type="CDD" id="cd13641">
    <property type="entry name" value="PBP2_HisX_like"/>
    <property type="match status" value="1"/>
</dbReference>
<dbReference type="Gene3D" id="3.40.190.100">
    <property type="entry name" value="Glycine betaine-binding periplasmic protein, domain 2"/>
    <property type="match status" value="1"/>
</dbReference>
<dbReference type="Proteomes" id="UP000030403">
    <property type="component" value="Unassembled WGS sequence"/>
</dbReference>
<dbReference type="Gene3D" id="3.40.190.10">
    <property type="entry name" value="Periplasmic binding protein-like II"/>
    <property type="match status" value="1"/>
</dbReference>
<dbReference type="Pfam" id="PF04069">
    <property type="entry name" value="OpuAC"/>
    <property type="match status" value="1"/>
</dbReference>
<dbReference type="GO" id="GO:0043190">
    <property type="term" value="C:ATP-binding cassette (ABC) transporter complex"/>
    <property type="evidence" value="ECO:0007669"/>
    <property type="project" value="InterPro"/>
</dbReference>
<dbReference type="eggNOG" id="COG2113">
    <property type="taxonomic scope" value="Bacteria"/>
</dbReference>
<dbReference type="AlphaFoldDB" id="A0A0A5HK38"/>
<dbReference type="GO" id="GO:0022857">
    <property type="term" value="F:transmembrane transporter activity"/>
    <property type="evidence" value="ECO:0007669"/>
    <property type="project" value="InterPro"/>
</dbReference>
<dbReference type="OrthoDB" id="9801163at2"/>
<comment type="caution">
    <text evidence="3">The sequence shown here is derived from an EMBL/GenBank/DDBJ whole genome shotgun (WGS) entry which is preliminary data.</text>
</comment>
<evidence type="ECO:0000256" key="1">
    <source>
        <dbReference type="SAM" id="SignalP"/>
    </source>
</evidence>
<dbReference type="InterPro" id="IPR007210">
    <property type="entry name" value="ABC_Gly_betaine_transp_sub-bd"/>
</dbReference>